<accession>A0A918FBA4</accession>
<gene>
    <name evidence="1" type="ORF">GCM10010251_44380</name>
</gene>
<evidence type="ECO:0000313" key="1">
    <source>
        <dbReference type="EMBL" id="GGR23433.1"/>
    </source>
</evidence>
<dbReference type="AlphaFoldDB" id="A0A918FBA4"/>
<comment type="caution">
    <text evidence="1">The sequence shown here is derived from an EMBL/GenBank/DDBJ whole genome shotgun (WGS) entry which is preliminary data.</text>
</comment>
<keyword evidence="2" id="KW-1185">Reference proteome</keyword>
<reference evidence="1" key="2">
    <citation type="submission" date="2020-09" db="EMBL/GenBank/DDBJ databases">
        <authorList>
            <person name="Sun Q."/>
            <person name="Ohkuma M."/>
        </authorList>
    </citation>
    <scope>NUCLEOTIDE SEQUENCE</scope>
    <source>
        <strain evidence="1">JCM 4346</strain>
    </source>
</reference>
<proteinExistence type="predicted"/>
<reference evidence="1" key="1">
    <citation type="journal article" date="2014" name="Int. J. Syst. Evol. Microbiol.">
        <title>Complete genome sequence of Corynebacterium casei LMG S-19264T (=DSM 44701T), isolated from a smear-ripened cheese.</title>
        <authorList>
            <consortium name="US DOE Joint Genome Institute (JGI-PGF)"/>
            <person name="Walter F."/>
            <person name="Albersmeier A."/>
            <person name="Kalinowski J."/>
            <person name="Ruckert C."/>
        </authorList>
    </citation>
    <scope>NUCLEOTIDE SEQUENCE</scope>
    <source>
        <strain evidence="1">JCM 4346</strain>
    </source>
</reference>
<dbReference type="EMBL" id="BMSX01000010">
    <property type="protein sequence ID" value="GGR23433.1"/>
    <property type="molecule type" value="Genomic_DNA"/>
</dbReference>
<dbReference type="Proteomes" id="UP000658320">
    <property type="component" value="Unassembled WGS sequence"/>
</dbReference>
<sequence length="109" mass="11622">MTPDCPVRRGRAWCHTGTHPVRPAAVPGIEVENVATTAKTLPGFPRSVAAHAGRRVRGGAGWRAHRRLMLQKLRRVRTPRPTRVPAAPISSAVECMGTSQGTAASGIVI</sequence>
<evidence type="ECO:0000313" key="2">
    <source>
        <dbReference type="Proteomes" id="UP000658320"/>
    </source>
</evidence>
<protein>
    <submittedName>
        <fullName evidence="1">Uncharacterized protein</fullName>
    </submittedName>
</protein>
<name>A0A918FBA4_9ACTN</name>
<organism evidence="1 2">
    <name type="scientific">Streptomyces aurantiogriseus</name>
    <dbReference type="NCBI Taxonomy" id="66870"/>
    <lineage>
        <taxon>Bacteria</taxon>
        <taxon>Bacillati</taxon>
        <taxon>Actinomycetota</taxon>
        <taxon>Actinomycetes</taxon>
        <taxon>Kitasatosporales</taxon>
        <taxon>Streptomycetaceae</taxon>
        <taxon>Streptomyces</taxon>
    </lineage>
</organism>